<evidence type="ECO:0000313" key="1">
    <source>
        <dbReference type="EMBL" id="CEO51034.1"/>
    </source>
</evidence>
<dbReference type="AlphaFoldDB" id="A0A0B7K1G8"/>
<dbReference type="CDD" id="cd12148">
    <property type="entry name" value="fungal_TF_MHR"/>
    <property type="match status" value="1"/>
</dbReference>
<sequence>MKLDIERGGPFMHLKDKEQKFDNVIQQAANARLAMIFDRAIEIGNCTTQRARMTWYNQAEADLKEWKRSLPSHFKVFKVHPKEPSYRGIFHLHLNYYYAWIAMGKSDTVTVIGVRFVEALQKIADEAVAKLYAAGQSPQPPLSVGTPATAADYN</sequence>
<gene>
    <name evidence="1" type="ORF">BN869_000007092_1</name>
</gene>
<proteinExistence type="predicted"/>
<name>A0A0B7K1G8_BIOOC</name>
<dbReference type="EMBL" id="CDPU01000021">
    <property type="protein sequence ID" value="CEO51034.1"/>
    <property type="molecule type" value="Genomic_DNA"/>
</dbReference>
<organism evidence="1">
    <name type="scientific">Bionectria ochroleuca</name>
    <name type="common">Gliocladium roseum</name>
    <dbReference type="NCBI Taxonomy" id="29856"/>
    <lineage>
        <taxon>Eukaryota</taxon>
        <taxon>Fungi</taxon>
        <taxon>Dikarya</taxon>
        <taxon>Ascomycota</taxon>
        <taxon>Pezizomycotina</taxon>
        <taxon>Sordariomycetes</taxon>
        <taxon>Hypocreomycetidae</taxon>
        <taxon>Hypocreales</taxon>
        <taxon>Bionectriaceae</taxon>
        <taxon>Clonostachys</taxon>
    </lineage>
</organism>
<reference evidence="1" key="1">
    <citation type="submission" date="2015-01" db="EMBL/GenBank/DDBJ databases">
        <authorList>
            <person name="Durling Mikael"/>
        </authorList>
    </citation>
    <scope>NUCLEOTIDE SEQUENCE</scope>
</reference>
<protein>
    <submittedName>
        <fullName evidence="1">Uncharacterized protein</fullName>
    </submittedName>
</protein>
<feature type="non-terminal residue" evidence="1">
    <location>
        <position position="154"/>
    </location>
</feature>
<accession>A0A0B7K1G8</accession>